<proteinExistence type="predicted"/>
<organism evidence="2">
    <name type="scientific">uncultured Desulfovibrio sp</name>
    <dbReference type="NCBI Taxonomy" id="167968"/>
    <lineage>
        <taxon>Bacteria</taxon>
        <taxon>Pseudomonadati</taxon>
        <taxon>Thermodesulfobacteriota</taxon>
        <taxon>Desulfovibrionia</taxon>
        <taxon>Desulfovibrionales</taxon>
        <taxon>Desulfovibrionaceae</taxon>
        <taxon>Desulfovibrio</taxon>
        <taxon>environmental samples</taxon>
    </lineage>
</organism>
<reference evidence="2" key="1">
    <citation type="submission" date="2016-04" db="EMBL/GenBank/DDBJ databases">
        <authorList>
            <person name="Evans L.H."/>
            <person name="Alamgir A."/>
            <person name="Owens N."/>
            <person name="Weber N.D."/>
            <person name="Virtaneva K."/>
            <person name="Barbian K."/>
            <person name="Babar A."/>
            <person name="Rosenke K."/>
        </authorList>
    </citation>
    <scope>NUCLEOTIDE SEQUENCE</scope>
    <source>
        <strain evidence="2">92-2</strain>
    </source>
</reference>
<dbReference type="EMBL" id="FLUP01000001">
    <property type="protein sequence ID" value="SBV99308.1"/>
    <property type="molecule type" value="Genomic_DNA"/>
</dbReference>
<feature type="transmembrane region" description="Helical" evidence="1">
    <location>
        <begin position="6"/>
        <end position="23"/>
    </location>
</feature>
<gene>
    <name evidence="2" type="ORF">KM92DES2_11190</name>
</gene>
<keyword evidence="1" id="KW-1133">Transmembrane helix</keyword>
<evidence type="ECO:0000313" key="2">
    <source>
        <dbReference type="EMBL" id="SBV99308.1"/>
    </source>
</evidence>
<evidence type="ECO:0000256" key="1">
    <source>
        <dbReference type="SAM" id="Phobius"/>
    </source>
</evidence>
<sequence>MVYRWPAQIFGAVLWLWWVWVLLSQDGELSHKGSGYPPPMQKPGVKPGFCIGGGSVVLEAWRHLPTREMPPCVRMHAYMLPPVLMR</sequence>
<keyword evidence="1" id="KW-0812">Transmembrane</keyword>
<accession>A0A212JIP4</accession>
<protein>
    <submittedName>
        <fullName evidence="2">Uncharacterized protein</fullName>
    </submittedName>
</protein>
<keyword evidence="1" id="KW-0472">Membrane</keyword>
<name>A0A212JIP4_9BACT</name>
<dbReference type="AlphaFoldDB" id="A0A212JIP4"/>